<accession>A0A2N5T796</accession>
<feature type="transmembrane region" description="Helical" evidence="1">
    <location>
        <begin position="12"/>
        <end position="30"/>
    </location>
</feature>
<comment type="caution">
    <text evidence="2">The sequence shown here is derived from an EMBL/GenBank/DDBJ whole genome shotgun (WGS) entry which is preliminary data.</text>
</comment>
<evidence type="ECO:0000313" key="3">
    <source>
        <dbReference type="Proteomes" id="UP000235392"/>
    </source>
</evidence>
<keyword evidence="1" id="KW-0812">Transmembrane</keyword>
<dbReference type="EMBL" id="PGCI01000686">
    <property type="protein sequence ID" value="PLW21340.1"/>
    <property type="molecule type" value="Genomic_DNA"/>
</dbReference>
<evidence type="ECO:0000256" key="1">
    <source>
        <dbReference type="SAM" id="Phobius"/>
    </source>
</evidence>
<keyword evidence="1" id="KW-0472">Membrane</keyword>
<organism evidence="2 3">
    <name type="scientific">Puccinia coronata f. sp. avenae</name>
    <dbReference type="NCBI Taxonomy" id="200324"/>
    <lineage>
        <taxon>Eukaryota</taxon>
        <taxon>Fungi</taxon>
        <taxon>Dikarya</taxon>
        <taxon>Basidiomycota</taxon>
        <taxon>Pucciniomycotina</taxon>
        <taxon>Pucciniomycetes</taxon>
        <taxon>Pucciniales</taxon>
        <taxon>Pucciniaceae</taxon>
        <taxon>Puccinia</taxon>
    </lineage>
</organism>
<feature type="transmembrane region" description="Helical" evidence="1">
    <location>
        <begin position="42"/>
        <end position="61"/>
    </location>
</feature>
<name>A0A2N5T796_9BASI</name>
<protein>
    <submittedName>
        <fullName evidence="2">Uncharacterized protein</fullName>
    </submittedName>
</protein>
<reference evidence="2 3" key="1">
    <citation type="submission" date="2017-11" db="EMBL/GenBank/DDBJ databases">
        <title>De novo assembly and phasing of dikaryotic genomes from two isolates of Puccinia coronata f. sp. avenae, the causal agent of oat crown rust.</title>
        <authorList>
            <person name="Miller M.E."/>
            <person name="Zhang Y."/>
            <person name="Omidvar V."/>
            <person name="Sperschneider J."/>
            <person name="Schwessinger B."/>
            <person name="Raley C."/>
            <person name="Palmer J.M."/>
            <person name="Garnica D."/>
            <person name="Upadhyaya N."/>
            <person name="Rathjen J."/>
            <person name="Taylor J.M."/>
            <person name="Park R.F."/>
            <person name="Dodds P.N."/>
            <person name="Hirsch C.D."/>
            <person name="Kianian S.F."/>
            <person name="Figueroa M."/>
        </authorList>
    </citation>
    <scope>NUCLEOTIDE SEQUENCE [LARGE SCALE GENOMIC DNA]</scope>
    <source>
        <strain evidence="2">12SD80</strain>
    </source>
</reference>
<dbReference type="AlphaFoldDB" id="A0A2N5T796"/>
<keyword evidence="1" id="KW-1133">Transmembrane helix</keyword>
<sequence length="139" mass="15320">MLGDRLTRAAQILTPTSLCQSTSVLIYILESWMAQVGWIGQYLIYFSVCGVVWLSSGHLLSDSAQQAGRHRLLRASASRFVPASEEIAVGRFVPACRELMRAGNRLRAETSRPGRVDLLAETSRRACVNLLAENSRRAG</sequence>
<evidence type="ECO:0000313" key="2">
    <source>
        <dbReference type="EMBL" id="PLW21340.1"/>
    </source>
</evidence>
<dbReference type="Proteomes" id="UP000235392">
    <property type="component" value="Unassembled WGS sequence"/>
</dbReference>
<gene>
    <name evidence="2" type="ORF">PCASD_17184</name>
</gene>
<proteinExistence type="predicted"/>